<evidence type="ECO:0000259" key="4">
    <source>
        <dbReference type="Pfam" id="PF01613"/>
    </source>
</evidence>
<dbReference type="InterPro" id="IPR052174">
    <property type="entry name" value="Flavoredoxin"/>
</dbReference>
<dbReference type="GO" id="GO:0010181">
    <property type="term" value="F:FMN binding"/>
    <property type="evidence" value="ECO:0007669"/>
    <property type="project" value="InterPro"/>
</dbReference>
<comment type="cofactor">
    <cofactor evidence="1">
        <name>FMN</name>
        <dbReference type="ChEBI" id="CHEBI:58210"/>
    </cofactor>
</comment>
<dbReference type="RefSeq" id="WP_126631748.1">
    <property type="nucleotide sequence ID" value="NZ_BIFT01000002.1"/>
</dbReference>
<dbReference type="InterPro" id="IPR012349">
    <property type="entry name" value="Split_barrel_FMN-bd"/>
</dbReference>
<reference evidence="6" key="1">
    <citation type="submission" date="2018-12" db="EMBL/GenBank/DDBJ databases">
        <title>Tengunoibacter tsumagoiensis gen. nov., sp. nov., Dictyobacter kobayashii sp. nov., D. alpinus sp. nov., and D. joshuensis sp. nov. and description of Dictyobacteraceae fam. nov. within the order Ktedonobacterales isolated from Tengu-no-mugimeshi.</title>
        <authorList>
            <person name="Wang C.M."/>
            <person name="Zheng Y."/>
            <person name="Sakai Y."/>
            <person name="Toyoda A."/>
            <person name="Minakuchi Y."/>
            <person name="Abe K."/>
            <person name="Yokota A."/>
            <person name="Yabe S."/>
        </authorList>
    </citation>
    <scope>NUCLEOTIDE SEQUENCE [LARGE SCALE GENOMIC DNA]</scope>
    <source>
        <strain evidence="6">Uno16</strain>
    </source>
</reference>
<dbReference type="Gene3D" id="2.30.110.10">
    <property type="entry name" value="Electron Transport, Fmn-binding Protein, Chain A"/>
    <property type="match status" value="1"/>
</dbReference>
<accession>A0A402BKD4</accession>
<dbReference type="PANTHER" id="PTHR43567:SF1">
    <property type="entry name" value="FLAVOREDOXIN"/>
    <property type="match status" value="1"/>
</dbReference>
<dbReference type="PANTHER" id="PTHR43567">
    <property type="entry name" value="FLAVOREDOXIN-RELATED-RELATED"/>
    <property type="match status" value="1"/>
</dbReference>
<evidence type="ECO:0000256" key="1">
    <source>
        <dbReference type="ARBA" id="ARBA00001917"/>
    </source>
</evidence>
<gene>
    <name evidence="5" type="ORF">KDA_73020</name>
</gene>
<dbReference type="GO" id="GO:0016646">
    <property type="term" value="F:oxidoreductase activity, acting on the CH-NH group of donors, NAD or NADP as acceptor"/>
    <property type="evidence" value="ECO:0007669"/>
    <property type="project" value="UniProtKB-ARBA"/>
</dbReference>
<proteinExistence type="inferred from homology"/>
<name>A0A402BKD4_9CHLR</name>
<organism evidence="5 6">
    <name type="scientific">Dictyobacter alpinus</name>
    <dbReference type="NCBI Taxonomy" id="2014873"/>
    <lineage>
        <taxon>Bacteria</taxon>
        <taxon>Bacillati</taxon>
        <taxon>Chloroflexota</taxon>
        <taxon>Ktedonobacteria</taxon>
        <taxon>Ktedonobacterales</taxon>
        <taxon>Dictyobacteraceae</taxon>
        <taxon>Dictyobacter</taxon>
    </lineage>
</organism>
<dbReference type="AlphaFoldDB" id="A0A402BKD4"/>
<comment type="similarity">
    <text evidence="3">Belongs to the flavoredoxin family.</text>
</comment>
<evidence type="ECO:0000256" key="2">
    <source>
        <dbReference type="ARBA" id="ARBA00022630"/>
    </source>
</evidence>
<dbReference type="Pfam" id="PF01613">
    <property type="entry name" value="Flavin_Reduct"/>
    <property type="match status" value="1"/>
</dbReference>
<dbReference type="Proteomes" id="UP000287171">
    <property type="component" value="Unassembled WGS sequence"/>
</dbReference>
<evidence type="ECO:0000313" key="5">
    <source>
        <dbReference type="EMBL" id="GCE31818.1"/>
    </source>
</evidence>
<feature type="domain" description="Flavin reductase like" evidence="4">
    <location>
        <begin position="14"/>
        <end position="161"/>
    </location>
</feature>
<dbReference type="InterPro" id="IPR002563">
    <property type="entry name" value="Flavin_Rdtase-like_dom"/>
</dbReference>
<evidence type="ECO:0000313" key="6">
    <source>
        <dbReference type="Proteomes" id="UP000287171"/>
    </source>
</evidence>
<evidence type="ECO:0000256" key="3">
    <source>
        <dbReference type="ARBA" id="ARBA00038054"/>
    </source>
</evidence>
<dbReference type="EMBL" id="BIFT01000002">
    <property type="protein sequence ID" value="GCE31818.1"/>
    <property type="molecule type" value="Genomic_DNA"/>
</dbReference>
<sequence length="212" mass="23293">MHKCVEPSILYWGTPVVLISTLNEDGTPNLAPMSSAWWLDQSCMLGMSSRSRTVNNLLRERECVLNLPSVDLVAAVNRLALTTGSNPVPPHKAAQGYCYVPDKFACAQLTPAVSELVKAPCVVECPVQMEAVIEKVSAFGQPEDHVLAIEARIIRVHVEERLLIPGAKNYIDPEKWSPLIMNFCEFFGLGPKIHPSTLRSIFAPPQEAEMAG</sequence>
<keyword evidence="2" id="KW-0285">Flavoprotein</keyword>
<protein>
    <submittedName>
        <fullName evidence="5">Flavin reductase</fullName>
    </submittedName>
</protein>
<dbReference type="OrthoDB" id="9794638at2"/>
<dbReference type="SUPFAM" id="SSF50475">
    <property type="entry name" value="FMN-binding split barrel"/>
    <property type="match status" value="1"/>
</dbReference>
<keyword evidence="6" id="KW-1185">Reference proteome</keyword>
<comment type="caution">
    <text evidence="5">The sequence shown here is derived from an EMBL/GenBank/DDBJ whole genome shotgun (WGS) entry which is preliminary data.</text>
</comment>